<name>A0A7W7ZGI0_9BACT</name>
<dbReference type="Proteomes" id="UP000540989">
    <property type="component" value="Unassembled WGS sequence"/>
</dbReference>
<dbReference type="EMBL" id="JACHIP010000005">
    <property type="protein sequence ID" value="MBB5059204.1"/>
    <property type="molecule type" value="Genomic_DNA"/>
</dbReference>
<reference evidence="1 2" key="1">
    <citation type="submission" date="2020-08" db="EMBL/GenBank/DDBJ databases">
        <title>Genomic Encyclopedia of Type Strains, Phase IV (KMG-V): Genome sequencing to study the core and pangenomes of soil and plant-associated prokaryotes.</title>
        <authorList>
            <person name="Whitman W."/>
        </authorList>
    </citation>
    <scope>NUCLEOTIDE SEQUENCE [LARGE SCALE GENOMIC DNA]</scope>
    <source>
        <strain evidence="1 2">M8UP14</strain>
    </source>
</reference>
<dbReference type="RefSeq" id="WP_184220243.1">
    <property type="nucleotide sequence ID" value="NZ_JACHIP010000005.1"/>
</dbReference>
<organism evidence="1 2">
    <name type="scientific">Granulicella aggregans</name>
    <dbReference type="NCBI Taxonomy" id="474949"/>
    <lineage>
        <taxon>Bacteria</taxon>
        <taxon>Pseudomonadati</taxon>
        <taxon>Acidobacteriota</taxon>
        <taxon>Terriglobia</taxon>
        <taxon>Terriglobales</taxon>
        <taxon>Acidobacteriaceae</taxon>
        <taxon>Granulicella</taxon>
    </lineage>
</organism>
<sequence length="219" mass="24096">MTMQVGMIAKDGIVLASDTWWSRSPKPGHSGTHHGWDSSKFVINDAKNIAVACARDKITSTRIAEAIVSKMSAAEPAGNREQRIRQVASVAAEGHDVECLIAFAGSDPGLYLFQHVNQGADVISDRIIKFAHTGDSTNAALFWLMRYYQHDKTVLQLMGLASHTVLAAKEFNSALISGLEIVYSDGSEFHRLSPHENNEWVMRSKGWEAQIEELIMGVT</sequence>
<evidence type="ECO:0000313" key="2">
    <source>
        <dbReference type="Proteomes" id="UP000540989"/>
    </source>
</evidence>
<dbReference type="AlphaFoldDB" id="A0A7W7ZGI0"/>
<keyword evidence="2" id="KW-1185">Reference proteome</keyword>
<dbReference type="SUPFAM" id="SSF56235">
    <property type="entry name" value="N-terminal nucleophile aminohydrolases (Ntn hydrolases)"/>
    <property type="match status" value="1"/>
</dbReference>
<protein>
    <submittedName>
        <fullName evidence="1">Uncharacterized protein</fullName>
    </submittedName>
</protein>
<evidence type="ECO:0000313" key="1">
    <source>
        <dbReference type="EMBL" id="MBB5059204.1"/>
    </source>
</evidence>
<comment type="caution">
    <text evidence="1">The sequence shown here is derived from an EMBL/GenBank/DDBJ whole genome shotgun (WGS) entry which is preliminary data.</text>
</comment>
<accession>A0A7W7ZGI0</accession>
<proteinExistence type="predicted"/>
<dbReference type="InterPro" id="IPR029055">
    <property type="entry name" value="Ntn_hydrolases_N"/>
</dbReference>
<gene>
    <name evidence="1" type="ORF">HDF16_003927</name>
</gene>